<gene>
    <name evidence="1" type="ORF">PCL1606_45620</name>
</gene>
<organism evidence="1 2">
    <name type="scientific">Pseudomonas chlororaphis</name>
    <dbReference type="NCBI Taxonomy" id="587753"/>
    <lineage>
        <taxon>Bacteria</taxon>
        <taxon>Pseudomonadati</taxon>
        <taxon>Pseudomonadota</taxon>
        <taxon>Gammaproteobacteria</taxon>
        <taxon>Pseudomonadales</taxon>
        <taxon>Pseudomonadaceae</taxon>
        <taxon>Pseudomonas</taxon>
    </lineage>
</organism>
<dbReference type="PROSITE" id="PS51257">
    <property type="entry name" value="PROKAR_LIPOPROTEIN"/>
    <property type="match status" value="1"/>
</dbReference>
<evidence type="ECO:0008006" key="3">
    <source>
        <dbReference type="Google" id="ProtNLM"/>
    </source>
</evidence>
<dbReference type="Proteomes" id="UP000032748">
    <property type="component" value="Chromosome"/>
</dbReference>
<dbReference type="OrthoDB" id="5767052at2"/>
<dbReference type="KEGG" id="pcz:PCL1606_45620"/>
<dbReference type="Pfam" id="PF19795">
    <property type="entry name" value="DUF6279"/>
    <property type="match status" value="1"/>
</dbReference>
<proteinExistence type="predicted"/>
<protein>
    <recommendedName>
        <fullName evidence="3">Lipoprotein</fullName>
    </recommendedName>
</protein>
<dbReference type="EMBL" id="CP011110">
    <property type="protein sequence ID" value="AKA26009.1"/>
    <property type="molecule type" value="Genomic_DNA"/>
</dbReference>
<dbReference type="RefSeq" id="WP_045884999.1">
    <property type="nucleotide sequence ID" value="NZ_CP011110.1"/>
</dbReference>
<dbReference type="AlphaFoldDB" id="A0A0D5Y4S5"/>
<evidence type="ECO:0000313" key="2">
    <source>
        <dbReference type="Proteomes" id="UP000032748"/>
    </source>
</evidence>
<reference evidence="1 2" key="1">
    <citation type="journal article" date="2015" name="Mol. Plant Microbe Interact.">
        <title>Comparative Genomic Analysis of Pseudomonas chlororaphis PCL1606 Reveals New Insight into Antifungal Compounds Involved in Biocontrol.</title>
        <authorList>
            <person name="Calderon C.E."/>
            <person name="Ramos C."/>
            <person name="de Vicente A."/>
            <person name="Cazorla F.M."/>
        </authorList>
    </citation>
    <scope>NUCLEOTIDE SEQUENCE [LARGE SCALE GENOMIC DNA]</scope>
    <source>
        <strain evidence="1 2">PCL1606</strain>
    </source>
</reference>
<accession>A0A0D5Y4S5</accession>
<dbReference type="InterPro" id="IPR016875">
    <property type="entry name" value="UCP028200"/>
</dbReference>
<evidence type="ECO:0000313" key="1">
    <source>
        <dbReference type="EMBL" id="AKA26009.1"/>
    </source>
</evidence>
<dbReference type="PATRIC" id="fig|587753.10.peg.4562"/>
<name>A0A0D5Y4S5_9PSED</name>
<dbReference type="PIRSF" id="PIRSF028200">
    <property type="entry name" value="UCP028200"/>
    <property type="match status" value="1"/>
</dbReference>
<sequence length="289" mass="33653">MSRRLQHLILFVLLSLVLTACNRVGLAYRNLDVIIPWTLNGYLEMNREQKSWFNERLKEHLSWHCSTQLPGYLDWLDRLQLMVQRNQVSDAALQERTREAKQAIAQTARAITPSAIELLRGLDDRQVAEMKAAFAKDLRERQEQYVKPPLEQQIRERGERMDKRLTAWLGPLSPDQERRVADWSASLGDQNRQWIANRANWQAHFSTALERRQDSDFGARIERLLVDRESLWTPAYREAYASTEQAARSLLVDLMAQSSASQREHLRGKLQNVRSEFAALKCMKATRPE</sequence>